<dbReference type="Pfam" id="PF13621">
    <property type="entry name" value="Cupin_8"/>
    <property type="match status" value="1"/>
</dbReference>
<dbReference type="PROSITE" id="PS51184">
    <property type="entry name" value="JMJC"/>
    <property type="match status" value="1"/>
</dbReference>
<evidence type="ECO:0000313" key="5">
    <source>
        <dbReference type="Proteomes" id="UP000054921"/>
    </source>
</evidence>
<dbReference type="AlphaFoldDB" id="A0A0W0S5X6"/>
<dbReference type="Proteomes" id="UP000277577">
    <property type="component" value="Chromosome"/>
</dbReference>
<dbReference type="PANTHER" id="PTHR12461:SF105">
    <property type="entry name" value="HYPOXIA-INDUCIBLE FACTOR 1-ALPHA INHIBITOR"/>
    <property type="match status" value="1"/>
</dbReference>
<evidence type="ECO:0000313" key="3">
    <source>
        <dbReference type="EMBL" id="KTC78840.1"/>
    </source>
</evidence>
<gene>
    <name evidence="3" type="ORF">Lche_0860</name>
    <name evidence="4" type="ORF">NCTC11976_01500</name>
</gene>
<dbReference type="SUPFAM" id="SSF51197">
    <property type="entry name" value="Clavaminate synthase-like"/>
    <property type="match status" value="1"/>
</dbReference>
<name>A0A0W0S5X6_9GAMM</name>
<dbReference type="RefSeq" id="WP_028382349.1">
    <property type="nucleotide sequence ID" value="NZ_CAAAIT010000002.1"/>
</dbReference>
<dbReference type="EMBL" id="LR134173">
    <property type="protein sequence ID" value="VEB35720.1"/>
    <property type="molecule type" value="Genomic_DNA"/>
</dbReference>
<evidence type="ECO:0000313" key="6">
    <source>
        <dbReference type="Proteomes" id="UP000277577"/>
    </source>
</evidence>
<organism evidence="3 5">
    <name type="scientific">Legionella cherrii</name>
    <dbReference type="NCBI Taxonomy" id="28084"/>
    <lineage>
        <taxon>Bacteria</taxon>
        <taxon>Pseudomonadati</taxon>
        <taxon>Pseudomonadota</taxon>
        <taxon>Gammaproteobacteria</taxon>
        <taxon>Legionellales</taxon>
        <taxon>Legionellaceae</taxon>
        <taxon>Legionella</taxon>
    </lineage>
</organism>
<evidence type="ECO:0000313" key="4">
    <source>
        <dbReference type="EMBL" id="VEB35720.1"/>
    </source>
</evidence>
<feature type="domain" description="JmjC" evidence="2">
    <location>
        <begin position="92"/>
        <end position="251"/>
    </location>
</feature>
<feature type="transmembrane region" description="Helical" evidence="1">
    <location>
        <begin position="283"/>
        <end position="307"/>
    </location>
</feature>
<dbReference type="SMART" id="SM00558">
    <property type="entry name" value="JmjC"/>
    <property type="match status" value="1"/>
</dbReference>
<keyword evidence="6" id="KW-1185">Reference proteome</keyword>
<dbReference type="Gene3D" id="2.60.120.10">
    <property type="entry name" value="Jelly Rolls"/>
    <property type="match status" value="1"/>
</dbReference>
<proteinExistence type="predicted"/>
<keyword evidence="1" id="KW-0472">Membrane</keyword>
<dbReference type="InterPro" id="IPR041667">
    <property type="entry name" value="Cupin_8"/>
</dbReference>
<dbReference type="PATRIC" id="fig|28084.5.peg.929"/>
<keyword evidence="1" id="KW-0812">Transmembrane</keyword>
<accession>A0A0W0S5X6</accession>
<keyword evidence="1" id="KW-1133">Transmembrane helix</keyword>
<evidence type="ECO:0000259" key="2">
    <source>
        <dbReference type="PROSITE" id="PS51184"/>
    </source>
</evidence>
<dbReference type="Proteomes" id="UP000054921">
    <property type="component" value="Unassembled WGS sequence"/>
</dbReference>
<sequence>MKIMDVKTIDYFYGDEEKIKNILYKSKEPLLIKIKNFEGNFDLDYFEKHIQADTTYATFENNRRVAHQPADFGTIIAKIKQNMPYRIFGQILTEKQSAEIEKHIPLWQHIPLRPRYFNKTLKVIYFFGGQNTHTYMHYDREHCSNLHVCLSGRKRFLLFTQDQSEALYKLPFVSDSLIDFSRPLEEINQEYPRSKQAEGYRVTLEKGDMLFMPRNCWHYTEYLEPSSSACYIFYPQKILHIYGYFTGYFFLGFKEPTGFLISNWPIVKKFSERYALATGVKKYLMKLVEFMIFPIILPIVSILAIIAHKLRPRRVY</sequence>
<dbReference type="STRING" id="28084.Lche_0860"/>
<dbReference type="InterPro" id="IPR003347">
    <property type="entry name" value="JmjC_dom"/>
</dbReference>
<protein>
    <submittedName>
        <fullName evidence="3 4">Eukaryotic small stress protein</fullName>
    </submittedName>
</protein>
<evidence type="ECO:0000256" key="1">
    <source>
        <dbReference type="SAM" id="Phobius"/>
    </source>
</evidence>
<dbReference type="PANTHER" id="PTHR12461">
    <property type="entry name" value="HYPOXIA-INDUCIBLE FACTOR 1 ALPHA INHIBITOR-RELATED"/>
    <property type="match status" value="1"/>
</dbReference>
<dbReference type="EMBL" id="LNXW01000013">
    <property type="protein sequence ID" value="KTC78840.1"/>
    <property type="molecule type" value="Genomic_DNA"/>
</dbReference>
<dbReference type="InterPro" id="IPR014710">
    <property type="entry name" value="RmlC-like_jellyroll"/>
</dbReference>
<reference evidence="4 6" key="2">
    <citation type="submission" date="2018-12" db="EMBL/GenBank/DDBJ databases">
        <authorList>
            <consortium name="Pathogen Informatics"/>
        </authorList>
    </citation>
    <scope>NUCLEOTIDE SEQUENCE [LARGE SCALE GENOMIC DNA]</scope>
    <source>
        <strain evidence="4 6">NCTC11976</strain>
    </source>
</reference>
<reference evidence="3 5" key="1">
    <citation type="submission" date="2015-11" db="EMBL/GenBank/DDBJ databases">
        <title>Genomic analysis of 38 Legionella species identifies large and diverse effector repertoires.</title>
        <authorList>
            <person name="Burstein D."/>
            <person name="Amaro F."/>
            <person name="Zusman T."/>
            <person name="Lifshitz Z."/>
            <person name="Cohen O."/>
            <person name="Gilbert J.A."/>
            <person name="Pupko T."/>
            <person name="Shuman H.A."/>
            <person name="Segal G."/>
        </authorList>
    </citation>
    <scope>NUCLEOTIDE SEQUENCE [LARGE SCALE GENOMIC DNA]</scope>
    <source>
        <strain evidence="3 5">ORW</strain>
    </source>
</reference>